<gene>
    <name evidence="13" type="ORF">AWT59_1595</name>
</gene>
<evidence type="ECO:0000256" key="3">
    <source>
        <dbReference type="ARBA" id="ARBA00022475"/>
    </source>
</evidence>
<dbReference type="Pfam" id="PF12019">
    <property type="entry name" value="GspH"/>
    <property type="match status" value="1"/>
</dbReference>
<dbReference type="GO" id="GO:0015628">
    <property type="term" value="P:protein secretion by the type II secretion system"/>
    <property type="evidence" value="ECO:0007669"/>
    <property type="project" value="InterPro"/>
</dbReference>
<dbReference type="NCBIfam" id="TIGR02532">
    <property type="entry name" value="IV_pilin_GFxxxE"/>
    <property type="match status" value="1"/>
</dbReference>
<dbReference type="InterPro" id="IPR045584">
    <property type="entry name" value="Pilin-like"/>
</dbReference>
<evidence type="ECO:0000313" key="13">
    <source>
        <dbReference type="EMBL" id="KXS32281.1"/>
    </source>
</evidence>
<dbReference type="Proteomes" id="UP000070578">
    <property type="component" value="Unassembled WGS sequence"/>
</dbReference>
<dbReference type="Gene3D" id="3.30.700.10">
    <property type="entry name" value="Glycoprotein, Type 4 Pilin"/>
    <property type="match status" value="1"/>
</dbReference>
<evidence type="ECO:0000313" key="14">
    <source>
        <dbReference type="Proteomes" id="UP000070578"/>
    </source>
</evidence>
<evidence type="ECO:0000256" key="1">
    <source>
        <dbReference type="ARBA" id="ARBA00004377"/>
    </source>
</evidence>
<accession>A0A139BTI5</accession>
<evidence type="ECO:0000256" key="10">
    <source>
        <dbReference type="ARBA" id="ARBA00030775"/>
    </source>
</evidence>
<evidence type="ECO:0000256" key="11">
    <source>
        <dbReference type="SAM" id="Phobius"/>
    </source>
</evidence>
<evidence type="ECO:0000256" key="4">
    <source>
        <dbReference type="ARBA" id="ARBA00022481"/>
    </source>
</evidence>
<protein>
    <recommendedName>
        <fullName evidence="2">Type II secretion system protein H</fullName>
    </recommendedName>
    <alternativeName>
        <fullName evidence="10">General secretion pathway protein H</fullName>
    </alternativeName>
</protein>
<evidence type="ECO:0000256" key="2">
    <source>
        <dbReference type="ARBA" id="ARBA00021549"/>
    </source>
</evidence>
<proteinExistence type="inferred from homology"/>
<evidence type="ECO:0000256" key="6">
    <source>
        <dbReference type="ARBA" id="ARBA00022692"/>
    </source>
</evidence>
<feature type="transmembrane region" description="Helical" evidence="11">
    <location>
        <begin position="39"/>
        <end position="59"/>
    </location>
</feature>
<keyword evidence="3" id="KW-1003">Cell membrane</keyword>
<sequence length="184" mass="19144">MDLRSSQTETIRQGSEPVVAAQRRLRLGGSQMDDHQRGFTLIELVMVIVIAGILAVVVAPRMFDANVFKSRGFADQVQATLRYAQKAAIAQRRNVCVTLTASSITLMIATVPGTASSCTANLALPGGGSNSIPSPATGITMTYTSASFNFDGLGSTPAAQTITVSGGAPNSIVVEAQTGYVHSP</sequence>
<dbReference type="GO" id="GO:0005886">
    <property type="term" value="C:plasma membrane"/>
    <property type="evidence" value="ECO:0007669"/>
    <property type="project" value="UniProtKB-SubCell"/>
</dbReference>
<reference evidence="13 14" key="1">
    <citation type="submission" date="2016-02" db="EMBL/GenBank/DDBJ databases">
        <authorList>
            <person name="Wen L."/>
            <person name="He K."/>
            <person name="Yang H."/>
        </authorList>
    </citation>
    <scope>NUCLEOTIDE SEQUENCE [LARGE SCALE GENOMIC DNA]</scope>
    <source>
        <strain evidence="13">ShG14-8</strain>
    </source>
</reference>
<keyword evidence="6 11" id="KW-0812">Transmembrane</keyword>
<dbReference type="PROSITE" id="PS00409">
    <property type="entry name" value="PROKAR_NTER_METHYL"/>
    <property type="match status" value="1"/>
</dbReference>
<dbReference type="SUPFAM" id="SSF54523">
    <property type="entry name" value="Pili subunits"/>
    <property type="match status" value="1"/>
</dbReference>
<evidence type="ECO:0000256" key="7">
    <source>
        <dbReference type="ARBA" id="ARBA00022989"/>
    </source>
</evidence>
<keyword evidence="5" id="KW-0997">Cell inner membrane</keyword>
<dbReference type="AlphaFoldDB" id="A0A139BTI5"/>
<comment type="subcellular location">
    <subcellularLocation>
        <location evidence="1">Cell inner membrane</location>
        <topology evidence="1">Single-pass membrane protein</topology>
    </subcellularLocation>
</comment>
<organism evidence="13 14">
    <name type="scientific">Candidatus Gallionella acididurans</name>
    <dbReference type="NCBI Taxonomy" id="1796491"/>
    <lineage>
        <taxon>Bacteria</taxon>
        <taxon>Pseudomonadati</taxon>
        <taxon>Pseudomonadota</taxon>
        <taxon>Betaproteobacteria</taxon>
        <taxon>Nitrosomonadales</taxon>
        <taxon>Gallionellaceae</taxon>
        <taxon>Gallionella</taxon>
    </lineage>
</organism>
<keyword evidence="8 11" id="KW-0472">Membrane</keyword>
<dbReference type="InterPro" id="IPR012902">
    <property type="entry name" value="N_methyl_site"/>
</dbReference>
<keyword evidence="7 11" id="KW-1133">Transmembrane helix</keyword>
<reference evidence="13 14" key="2">
    <citation type="submission" date="2016-03" db="EMBL/GenBank/DDBJ databases">
        <title>New uncultured bacterium of the family Gallionellaceae from acid mine drainage: description and reconstruction of genome based on metagenomic analysis of microbial community.</title>
        <authorList>
            <person name="Kadnikov V."/>
            <person name="Ivasenko D."/>
            <person name="Beletsky A."/>
            <person name="Mardanov A."/>
            <person name="Danilova E."/>
            <person name="Pimenov N."/>
            <person name="Karnachuk O."/>
            <person name="Ravin N."/>
        </authorList>
    </citation>
    <scope>NUCLEOTIDE SEQUENCE [LARGE SCALE GENOMIC DNA]</scope>
    <source>
        <strain evidence="13">ShG14-8</strain>
    </source>
</reference>
<comment type="similarity">
    <text evidence="9">Belongs to the GSP H family.</text>
</comment>
<dbReference type="GO" id="GO:0015627">
    <property type="term" value="C:type II protein secretion system complex"/>
    <property type="evidence" value="ECO:0007669"/>
    <property type="project" value="InterPro"/>
</dbReference>
<name>A0A139BTI5_9PROT</name>
<dbReference type="InterPro" id="IPR022346">
    <property type="entry name" value="T2SS_GspH"/>
</dbReference>
<evidence type="ECO:0000256" key="8">
    <source>
        <dbReference type="ARBA" id="ARBA00023136"/>
    </source>
</evidence>
<keyword evidence="4" id="KW-0488">Methylation</keyword>
<dbReference type="Pfam" id="PF07963">
    <property type="entry name" value="N_methyl"/>
    <property type="match status" value="1"/>
</dbReference>
<feature type="domain" description="General secretion pathway GspH" evidence="12">
    <location>
        <begin position="74"/>
        <end position="175"/>
    </location>
</feature>
<evidence type="ECO:0000256" key="5">
    <source>
        <dbReference type="ARBA" id="ARBA00022519"/>
    </source>
</evidence>
<comment type="caution">
    <text evidence="13">The sequence shown here is derived from an EMBL/GenBank/DDBJ whole genome shotgun (WGS) entry which is preliminary data.</text>
</comment>
<dbReference type="EMBL" id="LSLI01000035">
    <property type="protein sequence ID" value="KXS32281.1"/>
    <property type="molecule type" value="Genomic_DNA"/>
</dbReference>
<evidence type="ECO:0000259" key="12">
    <source>
        <dbReference type="Pfam" id="PF12019"/>
    </source>
</evidence>
<evidence type="ECO:0000256" key="9">
    <source>
        <dbReference type="ARBA" id="ARBA00025772"/>
    </source>
</evidence>